<organism evidence="2 3">
    <name type="scientific">Paenibacillus forsythiae</name>
    <dbReference type="NCBI Taxonomy" id="365616"/>
    <lineage>
        <taxon>Bacteria</taxon>
        <taxon>Bacillati</taxon>
        <taxon>Bacillota</taxon>
        <taxon>Bacilli</taxon>
        <taxon>Bacillales</taxon>
        <taxon>Paenibacillaceae</taxon>
        <taxon>Paenibacillus</taxon>
    </lineage>
</organism>
<keyword evidence="1" id="KW-0472">Membrane</keyword>
<evidence type="ECO:0000313" key="2">
    <source>
        <dbReference type="EMBL" id="MDT3428826.1"/>
    </source>
</evidence>
<keyword evidence="3" id="KW-1185">Reference proteome</keyword>
<accession>A0ABU3HDE1</accession>
<keyword evidence="1" id="KW-1133">Transmembrane helix</keyword>
<name>A0ABU3HDE1_9BACL</name>
<keyword evidence="1" id="KW-0812">Transmembrane</keyword>
<comment type="caution">
    <text evidence="2">The sequence shown here is derived from an EMBL/GenBank/DDBJ whole genome shotgun (WGS) entry which is preliminary data.</text>
</comment>
<feature type="transmembrane region" description="Helical" evidence="1">
    <location>
        <begin position="18"/>
        <end position="47"/>
    </location>
</feature>
<sequence>MKICSRKGDEDPMHQPGFFYGGGLAPLVFIGWLISIGLGIYAFVLFVKLARRGIEALDLYIYAKNREIRDRYESVHPRD</sequence>
<reference evidence="2 3" key="1">
    <citation type="submission" date="2023-07" db="EMBL/GenBank/DDBJ databases">
        <title>Genomic Encyclopedia of Type Strains, Phase IV (KMG-IV): sequencing the most valuable type-strain genomes for metagenomic binning, comparative biology and taxonomic classification.</title>
        <authorList>
            <person name="Goeker M."/>
        </authorList>
    </citation>
    <scope>NUCLEOTIDE SEQUENCE [LARGE SCALE GENOMIC DNA]</scope>
    <source>
        <strain evidence="2 3">T98</strain>
    </source>
</reference>
<evidence type="ECO:0000256" key="1">
    <source>
        <dbReference type="SAM" id="Phobius"/>
    </source>
</evidence>
<dbReference type="EMBL" id="JAUSUY010000027">
    <property type="protein sequence ID" value="MDT3428826.1"/>
    <property type="molecule type" value="Genomic_DNA"/>
</dbReference>
<evidence type="ECO:0000313" key="3">
    <source>
        <dbReference type="Proteomes" id="UP001248709"/>
    </source>
</evidence>
<gene>
    <name evidence="2" type="ORF">J2Z22_004420</name>
</gene>
<protein>
    <submittedName>
        <fullName evidence="2">Uncharacterized protein</fullName>
    </submittedName>
</protein>
<proteinExistence type="predicted"/>
<dbReference type="Proteomes" id="UP001248709">
    <property type="component" value="Unassembled WGS sequence"/>
</dbReference>